<feature type="transmembrane region" description="Helical" evidence="11">
    <location>
        <begin position="150"/>
        <end position="173"/>
    </location>
</feature>
<dbReference type="SUPFAM" id="SSF55874">
    <property type="entry name" value="ATPase domain of HSP90 chaperone/DNA topoisomerase II/histidine kinase"/>
    <property type="match status" value="1"/>
</dbReference>
<dbReference type="InterPro" id="IPR050428">
    <property type="entry name" value="TCS_sensor_his_kinase"/>
</dbReference>
<gene>
    <name evidence="13" type="ORF">QYF68_19690</name>
</gene>
<keyword evidence="7 13" id="KW-0418">Kinase</keyword>
<dbReference type="PANTHER" id="PTHR45436:SF5">
    <property type="entry name" value="SENSOR HISTIDINE KINASE TRCS"/>
    <property type="match status" value="1"/>
</dbReference>
<reference evidence="13" key="1">
    <citation type="submission" date="2023-07" db="EMBL/GenBank/DDBJ databases">
        <title>Degradation of tert-butanol by M. austroafricanum TBA100.</title>
        <authorList>
            <person name="Helbich S."/>
            <person name="Vainshtein Y."/>
        </authorList>
    </citation>
    <scope>NUCLEOTIDE SEQUENCE</scope>
    <source>
        <strain evidence="13">TBA100</strain>
    </source>
</reference>
<dbReference type="Pfam" id="PF00512">
    <property type="entry name" value="HisKA"/>
    <property type="match status" value="1"/>
</dbReference>
<dbReference type="PANTHER" id="PTHR45436">
    <property type="entry name" value="SENSOR HISTIDINE KINASE YKOH"/>
    <property type="match status" value="1"/>
</dbReference>
<feature type="domain" description="Histidine kinase" evidence="12">
    <location>
        <begin position="237"/>
        <end position="446"/>
    </location>
</feature>
<protein>
    <recommendedName>
        <fullName evidence="3">histidine kinase</fullName>
        <ecNumber evidence="3">2.7.13.3</ecNumber>
    </recommendedName>
</protein>
<evidence type="ECO:0000256" key="11">
    <source>
        <dbReference type="SAM" id="Phobius"/>
    </source>
</evidence>
<dbReference type="InterPro" id="IPR003660">
    <property type="entry name" value="HAMP_dom"/>
</dbReference>
<keyword evidence="10 11" id="KW-0472">Membrane</keyword>
<evidence type="ECO:0000256" key="1">
    <source>
        <dbReference type="ARBA" id="ARBA00000085"/>
    </source>
</evidence>
<dbReference type="InterPro" id="IPR005467">
    <property type="entry name" value="His_kinase_dom"/>
</dbReference>
<keyword evidence="5" id="KW-0808">Transferase</keyword>
<comment type="catalytic activity">
    <reaction evidence="1">
        <text>ATP + protein L-histidine = ADP + protein N-phospho-L-histidine.</text>
        <dbReference type="EC" id="2.7.13.3"/>
    </reaction>
</comment>
<dbReference type="PROSITE" id="PS50109">
    <property type="entry name" value="HIS_KIN"/>
    <property type="match status" value="1"/>
</dbReference>
<feature type="transmembrane region" description="Helical" evidence="11">
    <location>
        <begin position="20"/>
        <end position="41"/>
    </location>
</feature>
<dbReference type="Pfam" id="PF02518">
    <property type="entry name" value="HATPase_c"/>
    <property type="match status" value="1"/>
</dbReference>
<dbReference type="InterPro" id="IPR003661">
    <property type="entry name" value="HisK_dim/P_dom"/>
</dbReference>
<organism evidence="13 14">
    <name type="scientific">Mycolicibacterium austroafricanum</name>
    <name type="common">Mycobacterium austroafricanum</name>
    <dbReference type="NCBI Taxonomy" id="39687"/>
    <lineage>
        <taxon>Bacteria</taxon>
        <taxon>Bacillati</taxon>
        <taxon>Actinomycetota</taxon>
        <taxon>Actinomycetes</taxon>
        <taxon>Mycobacteriales</taxon>
        <taxon>Mycobacteriaceae</taxon>
        <taxon>Mycolicibacterium</taxon>
    </lineage>
</organism>
<dbReference type="Gene3D" id="6.10.340.10">
    <property type="match status" value="1"/>
</dbReference>
<dbReference type="InterPro" id="IPR004358">
    <property type="entry name" value="Sig_transdc_His_kin-like_C"/>
</dbReference>
<keyword evidence="8 11" id="KW-1133">Transmembrane helix</keyword>
<dbReference type="RefSeq" id="WP_011782154.1">
    <property type="nucleotide sequence ID" value="NZ_CP070380.1"/>
</dbReference>
<keyword evidence="14" id="KW-1185">Reference proteome</keyword>
<dbReference type="Proteomes" id="UP001172687">
    <property type="component" value="Unassembled WGS sequence"/>
</dbReference>
<dbReference type="CDD" id="cd00082">
    <property type="entry name" value="HisKA"/>
    <property type="match status" value="1"/>
</dbReference>
<comment type="caution">
    <text evidence="13">The sequence shown here is derived from an EMBL/GenBank/DDBJ whole genome shotgun (WGS) entry which is preliminary data.</text>
</comment>
<dbReference type="SMART" id="SM00388">
    <property type="entry name" value="HisKA"/>
    <property type="match status" value="1"/>
</dbReference>
<evidence type="ECO:0000256" key="8">
    <source>
        <dbReference type="ARBA" id="ARBA00022989"/>
    </source>
</evidence>
<accession>A0ABT8HI94</accession>
<evidence type="ECO:0000256" key="9">
    <source>
        <dbReference type="ARBA" id="ARBA00023012"/>
    </source>
</evidence>
<evidence type="ECO:0000256" key="2">
    <source>
        <dbReference type="ARBA" id="ARBA00004236"/>
    </source>
</evidence>
<dbReference type="Pfam" id="PF00672">
    <property type="entry name" value="HAMP"/>
    <property type="match status" value="1"/>
</dbReference>
<dbReference type="Gene3D" id="1.10.287.130">
    <property type="match status" value="1"/>
</dbReference>
<evidence type="ECO:0000313" key="13">
    <source>
        <dbReference type="EMBL" id="MDN4520022.1"/>
    </source>
</evidence>
<dbReference type="InterPro" id="IPR036097">
    <property type="entry name" value="HisK_dim/P_sf"/>
</dbReference>
<dbReference type="PRINTS" id="PR00344">
    <property type="entry name" value="BCTRLSENSOR"/>
</dbReference>
<dbReference type="InterPro" id="IPR003594">
    <property type="entry name" value="HATPase_dom"/>
</dbReference>
<keyword evidence="4" id="KW-0597">Phosphoprotein</keyword>
<sequence>MIALSRIFRRTPSLRTRVAFATAIAAAIVVGIVGTVVWVGITNDRQERLDRRLDEAAGFAIPLLPRSLDEIPKSPNGQDALITVRTGGQVTSNSNVVLPELEPGYADTYVDGVRYRVRTVALSTPEPMSVAVGATYDATIADTNNLHRRVLIICTLAVGAATFGGWLLAAFAVRPFKRLAQQTRQIEAGGEAPDIDIRGATEAVEIADAIKGLVERVWEEQGRTKAALASARDFASVSAHELRTPLTAMRTNVEVLATLDLSEEGRKEVVNDVIRTQSRIEATLGALERLAQGELSTEDDHVPVDITELLDRAAHDAMRVYPDLEVSLVPAPTVIIVGLPAGLRLAVDNAIANAVKHGGASRVQLSAVSSREGVEIAIDDDGVGVPEEERTVVFDRFSRGSTASHSGSGLGLALVAQQAELHGGTASLEASPLGGARLLLRLPGPR</sequence>
<evidence type="ECO:0000256" key="4">
    <source>
        <dbReference type="ARBA" id="ARBA00022553"/>
    </source>
</evidence>
<evidence type="ECO:0000256" key="7">
    <source>
        <dbReference type="ARBA" id="ARBA00022777"/>
    </source>
</evidence>
<evidence type="ECO:0000256" key="10">
    <source>
        <dbReference type="ARBA" id="ARBA00023136"/>
    </source>
</evidence>
<dbReference type="SUPFAM" id="SSF47384">
    <property type="entry name" value="Homodimeric domain of signal transducing histidine kinase"/>
    <property type="match status" value="1"/>
</dbReference>
<evidence type="ECO:0000256" key="3">
    <source>
        <dbReference type="ARBA" id="ARBA00012438"/>
    </source>
</evidence>
<dbReference type="GO" id="GO:0016301">
    <property type="term" value="F:kinase activity"/>
    <property type="evidence" value="ECO:0007669"/>
    <property type="project" value="UniProtKB-KW"/>
</dbReference>
<name>A0ABT8HI94_MYCAO</name>
<dbReference type="EC" id="2.7.13.3" evidence="3"/>
<dbReference type="InterPro" id="IPR036890">
    <property type="entry name" value="HATPase_C_sf"/>
</dbReference>
<evidence type="ECO:0000256" key="6">
    <source>
        <dbReference type="ARBA" id="ARBA00022692"/>
    </source>
</evidence>
<proteinExistence type="predicted"/>
<comment type="subcellular location">
    <subcellularLocation>
        <location evidence="2">Cell membrane</location>
    </subcellularLocation>
</comment>
<evidence type="ECO:0000259" key="12">
    <source>
        <dbReference type="PROSITE" id="PS50109"/>
    </source>
</evidence>
<evidence type="ECO:0000256" key="5">
    <source>
        <dbReference type="ARBA" id="ARBA00022679"/>
    </source>
</evidence>
<dbReference type="Gene3D" id="3.30.565.10">
    <property type="entry name" value="Histidine kinase-like ATPase, C-terminal domain"/>
    <property type="match status" value="1"/>
</dbReference>
<dbReference type="SMART" id="SM00387">
    <property type="entry name" value="HATPase_c"/>
    <property type="match status" value="1"/>
</dbReference>
<keyword evidence="6 11" id="KW-0812">Transmembrane</keyword>
<evidence type="ECO:0000313" key="14">
    <source>
        <dbReference type="Proteomes" id="UP001172687"/>
    </source>
</evidence>
<dbReference type="EMBL" id="JAUHTC010000065">
    <property type="protein sequence ID" value="MDN4520022.1"/>
    <property type="molecule type" value="Genomic_DNA"/>
</dbReference>
<keyword evidence="9" id="KW-0902">Two-component regulatory system</keyword>
<dbReference type="CDD" id="cd00075">
    <property type="entry name" value="HATPase"/>
    <property type="match status" value="1"/>
</dbReference>